<dbReference type="HOGENOM" id="CLU_000217_1_0_9"/>
<feature type="compositionally biased region" description="Low complexity" evidence="1">
    <location>
        <begin position="264"/>
        <end position="277"/>
    </location>
</feature>
<evidence type="ECO:0000313" key="2">
    <source>
        <dbReference type="EMBL" id="EHI60771.1"/>
    </source>
</evidence>
<dbReference type="Gene3D" id="2.160.20.110">
    <property type="match status" value="6"/>
</dbReference>
<dbReference type="Proteomes" id="UP000005384">
    <property type="component" value="Unassembled WGS sequence"/>
</dbReference>
<feature type="region of interest" description="Disordered" evidence="1">
    <location>
        <begin position="187"/>
        <end position="371"/>
    </location>
</feature>
<organism evidence="2 3">
    <name type="scientific">Hungatella hathewayi WAL-18680</name>
    <dbReference type="NCBI Taxonomy" id="742737"/>
    <lineage>
        <taxon>Bacteria</taxon>
        <taxon>Bacillati</taxon>
        <taxon>Bacillota</taxon>
        <taxon>Clostridia</taxon>
        <taxon>Lachnospirales</taxon>
        <taxon>Lachnospiraceae</taxon>
        <taxon>Hungatella</taxon>
    </lineage>
</organism>
<feature type="compositionally biased region" description="Polar residues" evidence="1">
    <location>
        <begin position="739"/>
        <end position="750"/>
    </location>
</feature>
<sequence length="2493" mass="257893">MSHFILHKKLKGKKLSCLLAGIGCVLVAAVVCYVANSMGTVRAKSRETVLIYTEEELEQYLLDQENEEYNLNGRYRLEEDLELDWLYQSIGNNIEPFTGAFDGNGHVISGLGRPLFGVVEGAEIENLFLSEALIEHPFTYYDGEGYVDGYGVLAALAVDSSIKNCGISGEIYTASPSEAEYQLAKGSLSDTDEQKKGPGMEEEIEAEGSLEDIETGGAGGGPGTGMDTGIGDTSREEEENGPDSTEPDSTEPDSTVPDSTVPESTVSDSTVPDSTVPESSHAGELETETSGSISPEETGSLPQDSNPSEPSENQEAADTAPETSQETKAPSGEDITGNAESTVAGNNPAAGSAKEQRSESETIGYRPMDRQKLMMKTADVVDSNMEAFLTASPSDATPSDAEETPGSPDGTKPEEVPEEELEYIGNPNGDLYILVTAERVAVGGLVAQTAGTSLLADSFALVTIGSSLGEIPTYAGGFTGIIGQETVAENSYAAGLVENDGVSGGFTAVNDGTVQNSYSTVTIGNFGTVRGAFTAAGTGNLSGCVYDRQMACVEAEEWEAEEQETEEWEAASPSDAGPSQDGQDEELPSGFELMGLDTIRMTGADAQIPGTWYRTEHAYPQTVYFSEIENETARSYSRASVIALVLPEGNTLAQWINSGNIVLPPEIDGEAIQWDTEGNAEIDDLNQVVIGPGATVSMYDVPQVQANLQSGEVGFDSGEASESTETKAFIPQEEPLPGNQENNGSGTTENSEVKLKATIGGISRNYAITARTEAVATLSTYSSWAVVGEELSQNGTTLSGGGTTADPYQIGSAPELALFAYLVNQGNKEICAMVTDNLDMFGGIYNTNTTVSPGNALQWIPMADYQGTFDGGGHSLTNLKLESAGEVGLIGSLGNQGIVKNIGVDTASISATANNAGAIVGHVTGANCQIIGCWNRADIRGRGNLGGVVGGCEGGGLLLEGCFNTGRIDSTGKAEVGGVCGGFRTEGNNIVRNCYNRGAIVGGEYTGGVLASCYAGVIVQNCFNASTVRGNFGTGGVGAKYGTYSNCYYDKQLFTGAGIGYSGSGSVLGMTTAQSKSWYLAYKLNEETLDGGWKYNPGDYPSFGVLEPCDWEKAGEALEVGLLPTDKTKPTVGDGAVATPYEIENAEQLAWFMYQVNKGSPALCAKLMNDIDLRGSAYDGIVGAPFRWIPMGTSTSPYTGTFDGNGRLISYMKVEQEGSAGLFGYMGGGAVIKKAGLAPTSSVKNTSADDTVEKGTAGFAGAVVSVGGNAGITIQNCYNRAKVEGRTGSRTGAFVGACEADAVNVQLISNSYTTGLITGISGSPGAIAGNFAAYNAGTGAGISHCFWDSETSVASGTLEVVSGGGAGSSDTGPLTSAAMNTAVAETSGGLLERLNAGMSNLWQRRDSADGELMNDGYPIIGSGYDSWADIGCLDSFKPSLKTPSNTATAGQQANPYQIKTAAELAWFAYQVNNVAGQSGICGELKADISLFGEQYTGSTYVPGDTAGLSRALNWIPIGYSMGTTPYTGIFQGNGHTVSDMRAQGLPDMVSVGLFGSIGTGAGIYDLALSNAQLLVTGSSGGAAGGITGMIEGNGAVIKNCRNTGSLTFARTNGGTVLVGGGGITGGIDASAAGVVIKSCWNAGNIRNENTRYSGGIVGLCSTGGLQLEGCYTTAGSRVGDQADVNGQYAGGIIGGFATTASGSELKVKNCYNWGTVDGRNTAGGIIGNVGSSLNGQTIMNCYNTGTVTVPGGDNKGAIIGSGTNADAASNCYYDKTLWDSSGGGGGAGIHGIGLGTEVMKSWAAAYALNGQSRSQGTGADDISWTYDPVGTSYPTLAAEGLPPAESWDQIGMGLENGLITHDSTGFVWTKPGGTAGTGDGSEGNPYLLASAEDLAWFAYMVNHDYAGYSGKCIRLETDINLFGKPYTGYTGSTDLANITSALQWKPIGGNGKPYKGTFDGGRHEIDGMYIRGDAYLGLFGAIQYPAKIRQLGIGASSKTISTGNNSALLAGCIITVSGGGCEITDCYNLGTLQTGGWYVGAFVGDDVGSNFSGTISNCYNAGATARFARIDYGKIENCYADTEKNSSNAAHDKASGNGVTSMTTAQMKTNEPVTGLNTLGSGGTLRTGTDRVWYTSLDSETTKGYPTLKAPTVMTVEFAQDTPVDGSSVTLKDSGGNPVTITGMKLRSFGLVDDTFTPGSTAAAGAEFTMVPYAGTAGATGVDAGVTGADSNYHKYGYTNANQNLGFLAGTVDLNGKTESLNATSLSVPVDVGLGNVSSVSLGRAAAYTKPEDRYVLLEAAGGPSGTSRYEIQMTVKGAIGKTLSVTLPIKVTMANLTPDGTDHTVSGGTADYSLDLKITNHNACPIDGKILGAEINETAGYAKLQPVLPSYTLSHTGNLTDAGGGVRVGLADVGGASPAVIGAVKYYDKDAAPGTAWMKYRLKHGGYLPYRYVMEYSGLHFGPETQFGYKISYWFGVSADDYDSTANAVVTS</sequence>
<name>G5ICM5_9FIRM</name>
<feature type="region of interest" description="Disordered" evidence="1">
    <location>
        <begin position="390"/>
        <end position="417"/>
    </location>
</feature>
<feature type="region of interest" description="Disordered" evidence="1">
    <location>
        <begin position="715"/>
        <end position="750"/>
    </location>
</feature>
<dbReference type="OrthoDB" id="1947361at2"/>
<feature type="compositionally biased region" description="Gly residues" evidence="1">
    <location>
        <begin position="216"/>
        <end position="228"/>
    </location>
</feature>
<evidence type="ECO:0008006" key="4">
    <source>
        <dbReference type="Google" id="ProtNLM"/>
    </source>
</evidence>
<dbReference type="PATRIC" id="fig|742737.3.peg.1346"/>
<feature type="compositionally biased region" description="Polar residues" evidence="1">
    <location>
        <begin position="288"/>
        <end position="328"/>
    </location>
</feature>
<gene>
    <name evidence="2" type="ORF">HMPREF9473_01335</name>
</gene>
<reference evidence="2 3" key="1">
    <citation type="submission" date="2011-08" db="EMBL/GenBank/DDBJ databases">
        <title>The Genome Sequence of Clostridium hathewayi WAL-18680.</title>
        <authorList>
            <consortium name="The Broad Institute Genome Sequencing Platform"/>
            <person name="Earl A."/>
            <person name="Ward D."/>
            <person name="Feldgarden M."/>
            <person name="Gevers D."/>
            <person name="Finegold S.M."/>
            <person name="Summanen P.H."/>
            <person name="Molitoris D.R."/>
            <person name="Song M."/>
            <person name="Daigneault M."/>
            <person name="Allen-Vercoe E."/>
            <person name="Young S.K."/>
            <person name="Zeng Q."/>
            <person name="Gargeya S."/>
            <person name="Fitzgerald M."/>
            <person name="Haas B."/>
            <person name="Abouelleil A."/>
            <person name="Alvarado L."/>
            <person name="Arachchi H.M."/>
            <person name="Berlin A."/>
            <person name="Brown A."/>
            <person name="Chapman S.B."/>
            <person name="Chen Z."/>
            <person name="Dunbar C."/>
            <person name="Freedman E."/>
            <person name="Gearin G."/>
            <person name="Gellesch M."/>
            <person name="Goldberg J."/>
            <person name="Griggs A."/>
            <person name="Gujja S."/>
            <person name="Heiman D."/>
            <person name="Howarth C."/>
            <person name="Larson L."/>
            <person name="Lui A."/>
            <person name="MacDonald P.J.P."/>
            <person name="Montmayeur A."/>
            <person name="Murphy C."/>
            <person name="Neiman D."/>
            <person name="Pearson M."/>
            <person name="Priest M."/>
            <person name="Roberts A."/>
            <person name="Saif S."/>
            <person name="Shea T."/>
            <person name="Shenoy N."/>
            <person name="Sisk P."/>
            <person name="Stolte C."/>
            <person name="Sykes S."/>
            <person name="Wortman J."/>
            <person name="Nusbaum C."/>
            <person name="Birren B."/>
        </authorList>
    </citation>
    <scope>NUCLEOTIDE SEQUENCE [LARGE SCALE GENOMIC DNA]</scope>
    <source>
        <strain evidence="2 3">WAL-18680</strain>
    </source>
</reference>
<proteinExistence type="predicted"/>
<feature type="compositionally biased region" description="Acidic residues" evidence="1">
    <location>
        <begin position="200"/>
        <end position="214"/>
    </location>
</feature>
<feature type="region of interest" description="Disordered" evidence="1">
    <location>
        <begin position="556"/>
        <end position="588"/>
    </location>
</feature>
<feature type="compositionally biased region" description="Polar residues" evidence="1">
    <location>
        <begin position="252"/>
        <end position="263"/>
    </location>
</feature>
<evidence type="ECO:0000313" key="3">
    <source>
        <dbReference type="Proteomes" id="UP000005384"/>
    </source>
</evidence>
<comment type="caution">
    <text evidence="2">The sequence shown here is derived from an EMBL/GenBank/DDBJ whole genome shotgun (WGS) entry which is preliminary data.</text>
</comment>
<keyword evidence="3" id="KW-1185">Reference proteome</keyword>
<feature type="compositionally biased region" description="Acidic residues" evidence="1">
    <location>
        <begin position="556"/>
        <end position="569"/>
    </location>
</feature>
<accession>G5ICM5</accession>
<feature type="compositionally biased region" description="Acidic residues" evidence="1">
    <location>
        <begin position="235"/>
        <end position="251"/>
    </location>
</feature>
<evidence type="ECO:0000256" key="1">
    <source>
        <dbReference type="SAM" id="MobiDB-lite"/>
    </source>
</evidence>
<dbReference type="EMBL" id="ADLN01000012">
    <property type="protein sequence ID" value="EHI60771.1"/>
    <property type="molecule type" value="Genomic_DNA"/>
</dbReference>
<dbReference type="RefSeq" id="WP_006779319.1">
    <property type="nucleotide sequence ID" value="NZ_CP040506.1"/>
</dbReference>
<protein>
    <recommendedName>
        <fullName evidence="4">GLUG domain-containing protein</fullName>
    </recommendedName>
</protein>